<feature type="transmembrane region" description="Helical" evidence="1">
    <location>
        <begin position="173"/>
        <end position="197"/>
    </location>
</feature>
<dbReference type="InterPro" id="IPR016024">
    <property type="entry name" value="ARM-type_fold"/>
</dbReference>
<dbReference type="PANTHER" id="PTHR33115:SF37">
    <property type="entry name" value="OS01G0618300 PROTEIN"/>
    <property type="match status" value="1"/>
</dbReference>
<dbReference type="OMA" id="FIRNFKF"/>
<sequence length="806" mass="87199">MAPRGNPCSDSVPAGNYSPWRPSGDSELAAKQQAVVAVRSIGGCDPFGKVAFANGLLLALSVIFLNRRPPIIVDLVNRPSGRWLLGCGKMLAIVLPAFVSIYGVDCINQQPVLLSVSSGTSSVTVLVLSLGSLQSPVNSCFARLFDVAFILLFSVFFLVKFSNFASGPIISTGTAVGLVLLFIGNLQIPAAVARIVLPSLRLFNPVKTDYQHPDDANLVESLVVFYALMISQGGIYLLACICGLFSFVPRRGLVHLCSFKGKWGKKCVDLYYDHAYDKCLEGSVIKPEEMDLVSFAIESLNSSSREKRLAGLRILHGFLRYREGMPDSGSSESEVASKVIASEKAVPRLIGMLGWTIKADEETRLFASKVVAVLAGRIRVAGIPGAVQLISSLLDAQDQPIMQAAIALERARERDGSCWAHWFSIPEEEPSANQDLLPEIGMKILGRLTYDIHNCAEISKATDLISKIIGYTNLTAHQDQGILLAQSLNLVKILASTGGKAGIDIRRNISDNPLLVVNLADVLDDTGSPELRRPAIEIIAKLCMDEGKRQEIGSIHMIIPTLMDAFLNKHESTGMVAGEALAMLAKENAENCASILGQQGNKNIKGIAKMLEDDEYIYVSATLLNNMCASNGDGLRRRPDSSELAKALLPAVLTKLMAAKEKHLEVLVGLASQICNALPAVCAPLMLGSDPNLLTPALVQMLVDTLNAREKPIPECPRMRRAIVELAISIVEMCPPKAAIFREKGMVEALSKVERTPSRVENYWLCDEGLVLERGLPMPDLVAKAKRLIDSASAVLQEMSVANVHE</sequence>
<dbReference type="SUPFAM" id="SSF48371">
    <property type="entry name" value="ARM repeat"/>
    <property type="match status" value="1"/>
</dbReference>
<keyword evidence="1" id="KW-0472">Membrane</keyword>
<protein>
    <submittedName>
        <fullName evidence="2">Uncharacterized protein</fullName>
    </submittedName>
</protein>
<dbReference type="Gene3D" id="1.25.10.10">
    <property type="entry name" value="Leucine-rich Repeat Variant"/>
    <property type="match status" value="1"/>
</dbReference>
<proteinExistence type="predicted"/>
<evidence type="ECO:0000313" key="3">
    <source>
        <dbReference type="Proteomes" id="UP000008022"/>
    </source>
</evidence>
<feature type="transmembrane region" description="Helical" evidence="1">
    <location>
        <begin position="218"/>
        <end position="248"/>
    </location>
</feature>
<keyword evidence="1" id="KW-0812">Transmembrane</keyword>
<dbReference type="EnsemblPlants" id="ORUFI04G06210.1">
    <property type="protein sequence ID" value="ORUFI04G06210.1"/>
    <property type="gene ID" value="ORUFI04G06210"/>
</dbReference>
<dbReference type="HOGENOM" id="CLU_006857_3_0_1"/>
<organism evidence="2 3">
    <name type="scientific">Oryza rufipogon</name>
    <name type="common">Brownbeard rice</name>
    <name type="synonym">Asian wild rice</name>
    <dbReference type="NCBI Taxonomy" id="4529"/>
    <lineage>
        <taxon>Eukaryota</taxon>
        <taxon>Viridiplantae</taxon>
        <taxon>Streptophyta</taxon>
        <taxon>Embryophyta</taxon>
        <taxon>Tracheophyta</taxon>
        <taxon>Spermatophyta</taxon>
        <taxon>Magnoliopsida</taxon>
        <taxon>Liliopsida</taxon>
        <taxon>Poales</taxon>
        <taxon>Poaceae</taxon>
        <taxon>BOP clade</taxon>
        <taxon>Oryzoideae</taxon>
        <taxon>Oryzeae</taxon>
        <taxon>Oryzinae</taxon>
        <taxon>Oryza</taxon>
    </lineage>
</organism>
<feature type="transmembrane region" description="Helical" evidence="1">
    <location>
        <begin position="86"/>
        <end position="104"/>
    </location>
</feature>
<keyword evidence="3" id="KW-1185">Reference proteome</keyword>
<dbReference type="Gramene" id="ORUFI04G06210.1">
    <property type="protein sequence ID" value="ORUFI04G06210.1"/>
    <property type="gene ID" value="ORUFI04G06210"/>
</dbReference>
<reference evidence="2" key="2">
    <citation type="submission" date="2015-06" db="UniProtKB">
        <authorList>
            <consortium name="EnsemblPlants"/>
        </authorList>
    </citation>
    <scope>IDENTIFICATION</scope>
</reference>
<evidence type="ECO:0000313" key="2">
    <source>
        <dbReference type="EnsemblPlants" id="ORUFI04G06210.1"/>
    </source>
</evidence>
<feature type="transmembrane region" description="Helical" evidence="1">
    <location>
        <begin position="47"/>
        <end position="65"/>
    </location>
</feature>
<dbReference type="eggNOG" id="ENOG502QRQI">
    <property type="taxonomic scope" value="Eukaryota"/>
</dbReference>
<dbReference type="Proteomes" id="UP000008022">
    <property type="component" value="Unassembled WGS sequence"/>
</dbReference>
<dbReference type="PANTHER" id="PTHR33115">
    <property type="entry name" value="ARM REPEAT SUPERFAMILY PROTEIN"/>
    <property type="match status" value="1"/>
</dbReference>
<dbReference type="InterPro" id="IPR011989">
    <property type="entry name" value="ARM-like"/>
</dbReference>
<keyword evidence="1" id="KW-1133">Transmembrane helix</keyword>
<feature type="transmembrane region" description="Helical" evidence="1">
    <location>
        <begin position="110"/>
        <end position="133"/>
    </location>
</feature>
<dbReference type="AlphaFoldDB" id="A0A0E0P6F6"/>
<reference evidence="3" key="1">
    <citation type="submission" date="2013-06" db="EMBL/GenBank/DDBJ databases">
        <authorList>
            <person name="Zhao Q."/>
        </authorList>
    </citation>
    <scope>NUCLEOTIDE SEQUENCE</scope>
    <source>
        <strain evidence="3">cv. W1943</strain>
    </source>
</reference>
<accession>A0A0E0P6F6</accession>
<dbReference type="STRING" id="4529.A0A0E0P6F6"/>
<name>A0A0E0P6F6_ORYRU</name>
<feature type="transmembrane region" description="Helical" evidence="1">
    <location>
        <begin position="140"/>
        <end position="161"/>
    </location>
</feature>
<evidence type="ECO:0000256" key="1">
    <source>
        <dbReference type="SAM" id="Phobius"/>
    </source>
</evidence>